<proteinExistence type="predicted"/>
<evidence type="ECO:0000313" key="1">
    <source>
        <dbReference type="EMBL" id="KAK7372384.1"/>
    </source>
</evidence>
<accession>A0AAN9NKU3</accession>
<reference evidence="1 2" key="1">
    <citation type="submission" date="2024-01" db="EMBL/GenBank/DDBJ databases">
        <title>The genomes of 5 underutilized Papilionoideae crops provide insights into root nodulation and disease resistanc.</title>
        <authorList>
            <person name="Jiang F."/>
        </authorList>
    </citation>
    <scope>NUCLEOTIDE SEQUENCE [LARGE SCALE GENOMIC DNA]</scope>
    <source>
        <strain evidence="1">JINMINGXINNONG_FW02</strain>
        <tissue evidence="1">Leaves</tissue>
    </source>
</reference>
<dbReference type="AlphaFoldDB" id="A0AAN9NKU3"/>
<gene>
    <name evidence="1" type="ORF">VNO80_05762</name>
</gene>
<sequence length="91" mass="10083">MKLEVETLGIATDGVEPIVFYSFVSGFVGFDLELNHVLSYNNEEDNEGNGLCPICNDEAGVLSLPIWHMYCKTTSCKLSRLANGHHIRGHD</sequence>
<dbReference type="Proteomes" id="UP001374584">
    <property type="component" value="Unassembled WGS sequence"/>
</dbReference>
<organism evidence="1 2">
    <name type="scientific">Phaseolus coccineus</name>
    <name type="common">Scarlet runner bean</name>
    <name type="synonym">Phaseolus multiflorus</name>
    <dbReference type="NCBI Taxonomy" id="3886"/>
    <lineage>
        <taxon>Eukaryota</taxon>
        <taxon>Viridiplantae</taxon>
        <taxon>Streptophyta</taxon>
        <taxon>Embryophyta</taxon>
        <taxon>Tracheophyta</taxon>
        <taxon>Spermatophyta</taxon>
        <taxon>Magnoliopsida</taxon>
        <taxon>eudicotyledons</taxon>
        <taxon>Gunneridae</taxon>
        <taxon>Pentapetalae</taxon>
        <taxon>rosids</taxon>
        <taxon>fabids</taxon>
        <taxon>Fabales</taxon>
        <taxon>Fabaceae</taxon>
        <taxon>Papilionoideae</taxon>
        <taxon>50 kb inversion clade</taxon>
        <taxon>NPAAA clade</taxon>
        <taxon>indigoferoid/millettioid clade</taxon>
        <taxon>Phaseoleae</taxon>
        <taxon>Phaseolus</taxon>
    </lineage>
</organism>
<name>A0AAN9NKU3_PHACN</name>
<keyword evidence="2" id="KW-1185">Reference proteome</keyword>
<comment type="caution">
    <text evidence="1">The sequence shown here is derived from an EMBL/GenBank/DDBJ whole genome shotgun (WGS) entry which is preliminary data.</text>
</comment>
<dbReference type="EMBL" id="JAYMYR010000003">
    <property type="protein sequence ID" value="KAK7372384.1"/>
    <property type="molecule type" value="Genomic_DNA"/>
</dbReference>
<evidence type="ECO:0000313" key="2">
    <source>
        <dbReference type="Proteomes" id="UP001374584"/>
    </source>
</evidence>
<protein>
    <submittedName>
        <fullName evidence="1">Uncharacterized protein</fullName>
    </submittedName>
</protein>